<keyword evidence="9" id="KW-1185">Reference proteome</keyword>
<dbReference type="GO" id="GO:0005737">
    <property type="term" value="C:cytoplasm"/>
    <property type="evidence" value="ECO:0007669"/>
    <property type="project" value="TreeGrafter"/>
</dbReference>
<comment type="cofactor">
    <cofactor evidence="1">
        <name>Zn(2+)</name>
        <dbReference type="ChEBI" id="CHEBI:29105"/>
    </cofactor>
</comment>
<dbReference type="SUPFAM" id="SSF51735">
    <property type="entry name" value="NAD(P)-binding Rossmann-fold domains"/>
    <property type="match status" value="1"/>
</dbReference>
<dbReference type="InterPro" id="IPR036291">
    <property type="entry name" value="NAD(P)-bd_dom_sf"/>
</dbReference>
<keyword evidence="6" id="KW-0520">NAD</keyword>
<dbReference type="Gene3D" id="3.90.180.10">
    <property type="entry name" value="Medium-chain alcohol dehydrogenases, catalytic domain"/>
    <property type="match status" value="1"/>
</dbReference>
<dbReference type="InterPro" id="IPR020843">
    <property type="entry name" value="ER"/>
</dbReference>
<protein>
    <recommendedName>
        <fullName evidence="7">Enoyl reductase (ER) domain-containing protein</fullName>
    </recommendedName>
</protein>
<comment type="caution">
    <text evidence="8">The sequence shown here is derived from an EMBL/GenBank/DDBJ whole genome shotgun (WGS) entry which is preliminary data.</text>
</comment>
<dbReference type="FunFam" id="3.40.50.720:FF:000039">
    <property type="entry name" value="Alcohol dehydrogenase AdhP"/>
    <property type="match status" value="1"/>
</dbReference>
<evidence type="ECO:0000256" key="6">
    <source>
        <dbReference type="ARBA" id="ARBA00023027"/>
    </source>
</evidence>
<accession>A0A9P3FBS0</accession>
<dbReference type="RefSeq" id="XP_044652319.1">
    <property type="nucleotide sequence ID" value="XM_044796384.1"/>
</dbReference>
<dbReference type="OrthoDB" id="1879366at2759"/>
<dbReference type="PANTHER" id="PTHR42940">
    <property type="entry name" value="ALCOHOL DEHYDROGENASE 1-RELATED"/>
    <property type="match status" value="1"/>
</dbReference>
<dbReference type="InterPro" id="IPR011032">
    <property type="entry name" value="GroES-like_sf"/>
</dbReference>
<evidence type="ECO:0000256" key="2">
    <source>
        <dbReference type="ARBA" id="ARBA00008072"/>
    </source>
</evidence>
<sequence>MRAAQWNPDEKKVVVRDVPIPQPGPSQFLIKMASASLCHSDVMMIEAGHSFTLGHEGAGYIEEIHESVADIGFNKGDPVGFLYTDGCCYQCEGCQLFPLHCFQGNQKLHGYSTDGFFAEYAVVDAQNCVRLPESIDVKTASPYFCAGLTAFHSVDSCDLTEGQWLAVVGAGGLGQFAIQIGKAMKLKVIAVDINDETLEVCKELGADAVYNSKSNESHVEDIKQLTQGGVHATCVFTNSQKAYSSAPSLLKFGGLLMAAGIPKNPLSINAWDLASGKLRIKGESTGTAHRMQKGVDFFAEHGIKPAIEHRKLEDLNDMIDELNAGNAMRRKLVSF</sequence>
<dbReference type="Pfam" id="PF00107">
    <property type="entry name" value="ADH_zinc_N"/>
    <property type="match status" value="1"/>
</dbReference>
<evidence type="ECO:0000256" key="4">
    <source>
        <dbReference type="ARBA" id="ARBA00022833"/>
    </source>
</evidence>
<evidence type="ECO:0000256" key="3">
    <source>
        <dbReference type="ARBA" id="ARBA00022723"/>
    </source>
</evidence>
<keyword evidence="3" id="KW-0479">Metal-binding</keyword>
<dbReference type="Proteomes" id="UP000825890">
    <property type="component" value="Unassembled WGS sequence"/>
</dbReference>
<keyword evidence="4" id="KW-0862">Zinc</keyword>
<dbReference type="SUPFAM" id="SSF50129">
    <property type="entry name" value="GroES-like"/>
    <property type="match status" value="1"/>
</dbReference>
<dbReference type="PANTHER" id="PTHR42940:SF8">
    <property type="entry name" value="VACUOLAR PROTEIN SORTING-ASSOCIATED PROTEIN 11"/>
    <property type="match status" value="1"/>
</dbReference>
<comment type="similarity">
    <text evidence="2">Belongs to the zinc-containing alcohol dehydrogenase family.</text>
</comment>
<dbReference type="Pfam" id="PF08240">
    <property type="entry name" value="ADH_N"/>
    <property type="match status" value="1"/>
</dbReference>
<name>A0A9P3FBS0_9PEZI</name>
<dbReference type="InterPro" id="IPR013149">
    <property type="entry name" value="ADH-like_C"/>
</dbReference>
<gene>
    <name evidence="8" type="ORF">CKM354_000126400</name>
</gene>
<evidence type="ECO:0000313" key="9">
    <source>
        <dbReference type="Proteomes" id="UP000825890"/>
    </source>
</evidence>
<evidence type="ECO:0000259" key="7">
    <source>
        <dbReference type="SMART" id="SM00829"/>
    </source>
</evidence>
<keyword evidence="5" id="KW-0560">Oxidoreductase</keyword>
<organism evidence="8 9">
    <name type="scientific">Cercospora kikuchii</name>
    <dbReference type="NCBI Taxonomy" id="84275"/>
    <lineage>
        <taxon>Eukaryota</taxon>
        <taxon>Fungi</taxon>
        <taxon>Dikarya</taxon>
        <taxon>Ascomycota</taxon>
        <taxon>Pezizomycotina</taxon>
        <taxon>Dothideomycetes</taxon>
        <taxon>Dothideomycetidae</taxon>
        <taxon>Mycosphaerellales</taxon>
        <taxon>Mycosphaerellaceae</taxon>
        <taxon>Cercospora</taxon>
    </lineage>
</organism>
<dbReference type="InterPro" id="IPR013154">
    <property type="entry name" value="ADH-like_N"/>
</dbReference>
<evidence type="ECO:0000256" key="5">
    <source>
        <dbReference type="ARBA" id="ARBA00023002"/>
    </source>
</evidence>
<dbReference type="GeneID" id="68286839"/>
<dbReference type="AlphaFoldDB" id="A0A9P3FBS0"/>
<feature type="domain" description="Enoyl reductase (ER)" evidence="7">
    <location>
        <begin position="9"/>
        <end position="328"/>
    </location>
</feature>
<dbReference type="Gene3D" id="3.40.50.720">
    <property type="entry name" value="NAD(P)-binding Rossmann-like Domain"/>
    <property type="match status" value="1"/>
</dbReference>
<dbReference type="SMART" id="SM00829">
    <property type="entry name" value="PKS_ER"/>
    <property type="match status" value="1"/>
</dbReference>
<reference evidence="8 9" key="1">
    <citation type="submission" date="2021-01" db="EMBL/GenBank/DDBJ databases">
        <title>Cercospora kikuchii MAFF 305040 whole genome shotgun sequence.</title>
        <authorList>
            <person name="Kashiwa T."/>
            <person name="Suzuki T."/>
        </authorList>
    </citation>
    <scope>NUCLEOTIDE SEQUENCE [LARGE SCALE GENOMIC DNA]</scope>
    <source>
        <strain evidence="8 9">MAFF 305040</strain>
    </source>
</reference>
<evidence type="ECO:0000256" key="1">
    <source>
        <dbReference type="ARBA" id="ARBA00001947"/>
    </source>
</evidence>
<dbReference type="GO" id="GO:0046872">
    <property type="term" value="F:metal ion binding"/>
    <property type="evidence" value="ECO:0007669"/>
    <property type="project" value="UniProtKB-KW"/>
</dbReference>
<proteinExistence type="inferred from homology"/>
<dbReference type="EMBL" id="BOLY01000001">
    <property type="protein sequence ID" value="GIZ37832.1"/>
    <property type="molecule type" value="Genomic_DNA"/>
</dbReference>
<dbReference type="GO" id="GO:0004022">
    <property type="term" value="F:alcohol dehydrogenase (NAD+) activity"/>
    <property type="evidence" value="ECO:0007669"/>
    <property type="project" value="TreeGrafter"/>
</dbReference>
<evidence type="ECO:0000313" key="8">
    <source>
        <dbReference type="EMBL" id="GIZ37832.1"/>
    </source>
</evidence>